<dbReference type="Pfam" id="PF14813">
    <property type="entry name" value="NADH_B2"/>
    <property type="match status" value="1"/>
</dbReference>
<sequence>MLLSRGPSILRNIYELNGRKQTGVNLQQIRKCWAYRTVTEPKRNWKIIAECVGGMVWWWIFWNAWHDYEHITGHFPEIRPIEWSDEELGIPPDD</sequence>
<keyword evidence="10" id="KW-0496">Mitochondrion</keyword>
<keyword evidence="11" id="KW-0472">Membrane</keyword>
<keyword evidence="12" id="KW-1185">Reference proteome</keyword>
<evidence type="ECO:0000256" key="1">
    <source>
        <dbReference type="ARBA" id="ARBA00003195"/>
    </source>
</evidence>
<evidence type="ECO:0000256" key="3">
    <source>
        <dbReference type="ARBA" id="ARBA00005923"/>
    </source>
</evidence>
<dbReference type="CTD" id="4708"/>
<keyword evidence="5" id="KW-0813">Transport</keyword>
<keyword evidence="9" id="KW-0249">Electron transport</keyword>
<evidence type="ECO:0000256" key="6">
    <source>
        <dbReference type="ARBA" id="ARBA00022660"/>
    </source>
</evidence>
<keyword evidence="8" id="KW-0809">Transit peptide</keyword>
<evidence type="ECO:0000256" key="7">
    <source>
        <dbReference type="ARBA" id="ARBA00022792"/>
    </source>
</evidence>
<dbReference type="GO" id="GO:0032981">
    <property type="term" value="P:mitochondrial respiratory chain complex I assembly"/>
    <property type="evidence" value="ECO:0007669"/>
    <property type="project" value="TreeGrafter"/>
</dbReference>
<dbReference type="AlphaFoldDB" id="A0A6P3DX86"/>
<name>A0A6P3DX86_BOMIM</name>
<dbReference type="OrthoDB" id="6241903at2759"/>
<dbReference type="PANTHER" id="PTHR15223:SF1">
    <property type="entry name" value="NADH DEHYDROGENASE [UBIQUINONE] 1 BETA SUBCOMPLEX SUBUNIT 2, MITOCHONDRIAL"/>
    <property type="match status" value="1"/>
</dbReference>
<organism evidence="12 13">
    <name type="scientific">Bombus impatiens</name>
    <name type="common">Bumblebee</name>
    <dbReference type="NCBI Taxonomy" id="132113"/>
    <lineage>
        <taxon>Eukaryota</taxon>
        <taxon>Metazoa</taxon>
        <taxon>Ecdysozoa</taxon>
        <taxon>Arthropoda</taxon>
        <taxon>Hexapoda</taxon>
        <taxon>Insecta</taxon>
        <taxon>Pterygota</taxon>
        <taxon>Neoptera</taxon>
        <taxon>Endopterygota</taxon>
        <taxon>Hymenoptera</taxon>
        <taxon>Apocrita</taxon>
        <taxon>Aculeata</taxon>
        <taxon>Apoidea</taxon>
        <taxon>Anthophila</taxon>
        <taxon>Apidae</taxon>
        <taxon>Bombus</taxon>
        <taxon>Pyrobombus</taxon>
    </lineage>
</organism>
<evidence type="ECO:0000256" key="9">
    <source>
        <dbReference type="ARBA" id="ARBA00022982"/>
    </source>
</evidence>
<dbReference type="GeneID" id="100743284"/>
<evidence type="ECO:0000256" key="10">
    <source>
        <dbReference type="ARBA" id="ARBA00023128"/>
    </source>
</evidence>
<reference evidence="13" key="1">
    <citation type="submission" date="2025-08" db="UniProtKB">
        <authorList>
            <consortium name="RefSeq"/>
        </authorList>
    </citation>
    <scope>IDENTIFICATION</scope>
</reference>
<comment type="function">
    <text evidence="1">Accessory subunit of the mitochondrial membrane respiratory chain NADH dehydrogenase (Complex I), that is believed not to be involved in catalysis. Complex I functions in the transfer of electrons from NADH to the respiratory chain. The immediate electron acceptor for the enzyme is believed to be ubiquinone.</text>
</comment>
<comment type="subcellular location">
    <subcellularLocation>
        <location evidence="2">Mitochondrion inner membrane</location>
        <topology evidence="2">Peripheral membrane protein</topology>
        <orientation evidence="2">Matrix side</orientation>
    </subcellularLocation>
</comment>
<evidence type="ECO:0000256" key="4">
    <source>
        <dbReference type="ARBA" id="ARBA00011533"/>
    </source>
</evidence>
<dbReference type="InterPro" id="IPR026627">
    <property type="entry name" value="NDUFB2_animal"/>
</dbReference>
<gene>
    <name evidence="13" type="primary">LOC100743284</name>
</gene>
<evidence type="ECO:0000313" key="12">
    <source>
        <dbReference type="Proteomes" id="UP000515180"/>
    </source>
</evidence>
<dbReference type="PANTHER" id="PTHR15223">
    <property type="entry name" value="NADH-UBIQUINONE OXIDOREDUCTASE AGGG SUBUNIT"/>
    <property type="match status" value="1"/>
</dbReference>
<dbReference type="GO" id="GO:0045271">
    <property type="term" value="C:respiratory chain complex I"/>
    <property type="evidence" value="ECO:0007669"/>
    <property type="project" value="InterPro"/>
</dbReference>
<dbReference type="KEGG" id="bim:100743284"/>
<evidence type="ECO:0000256" key="5">
    <source>
        <dbReference type="ARBA" id="ARBA00022448"/>
    </source>
</evidence>
<dbReference type="GO" id="GO:0005743">
    <property type="term" value="C:mitochondrial inner membrane"/>
    <property type="evidence" value="ECO:0007669"/>
    <property type="project" value="UniProtKB-SubCell"/>
</dbReference>
<evidence type="ECO:0000313" key="13">
    <source>
        <dbReference type="RefSeq" id="XP_003494138.1"/>
    </source>
</evidence>
<protein>
    <submittedName>
        <fullName evidence="13">NADH dehydrogenase [ubiquinone] 1 beta subcomplex subunit 2, mitochondrial</fullName>
    </submittedName>
</protein>
<comment type="similarity">
    <text evidence="3">Belongs to the complex I NDUFB2 subunit family.</text>
</comment>
<dbReference type="Proteomes" id="UP000515180">
    <property type="component" value="Unplaced"/>
</dbReference>
<keyword evidence="7" id="KW-0999">Mitochondrion inner membrane</keyword>
<accession>A0A6P3DX86</accession>
<proteinExistence type="inferred from homology"/>
<evidence type="ECO:0000256" key="8">
    <source>
        <dbReference type="ARBA" id="ARBA00022946"/>
    </source>
</evidence>
<keyword evidence="6" id="KW-0679">Respiratory chain</keyword>
<comment type="subunit">
    <text evidence="4">Complex I is composed of 45 different subunits.</text>
</comment>
<dbReference type="OMA" id="YHIATEP"/>
<evidence type="ECO:0000256" key="11">
    <source>
        <dbReference type="ARBA" id="ARBA00023136"/>
    </source>
</evidence>
<dbReference type="RefSeq" id="XP_003494138.1">
    <property type="nucleotide sequence ID" value="XM_003494090.4"/>
</dbReference>
<evidence type="ECO:0000256" key="2">
    <source>
        <dbReference type="ARBA" id="ARBA00004443"/>
    </source>
</evidence>